<sequence length="251" mass="26516">MKILLINPNTSQSVSDLIEAEARRAAAPGTQVSVLTAPFGVAYIETRFESLIGAYAAATLAAEHCDRHDAIVVAAFGDPGIDGLREVLDIPVVGLTEAALMSACLLGKRFSIVAISHRITAWYRECVAANGLSDRLASIRNLDDPLKDIGRVQEDHTARLEALCLSAVQDDGADVIIIAGAPLAGLARSIRERIPVPVVDGVSSAVCHAQTLVSLGTLPARQGSFAPPPIKPNHGLPEGIARLLARDRTQR</sequence>
<dbReference type="InterPro" id="IPR052186">
    <property type="entry name" value="Hydantoin_racemase-like"/>
</dbReference>
<keyword evidence="3" id="KW-1185">Reference proteome</keyword>
<protein>
    <submittedName>
        <fullName evidence="2">Aspartate/glutamate racemase family protein</fullName>
    </submittedName>
</protein>
<evidence type="ECO:0000313" key="3">
    <source>
        <dbReference type="Proteomes" id="UP001169027"/>
    </source>
</evidence>
<name>A0ABT8S3C0_9BURK</name>
<dbReference type="InterPro" id="IPR015942">
    <property type="entry name" value="Asp/Glu/hydantoin_racemase"/>
</dbReference>
<dbReference type="PANTHER" id="PTHR28047">
    <property type="entry name" value="PROTEIN DCG1"/>
    <property type="match status" value="1"/>
</dbReference>
<comment type="caution">
    <text evidence="2">The sequence shown here is derived from an EMBL/GenBank/DDBJ whole genome shotgun (WGS) entry which is preliminary data.</text>
</comment>
<evidence type="ECO:0000256" key="1">
    <source>
        <dbReference type="ARBA" id="ARBA00038414"/>
    </source>
</evidence>
<comment type="similarity">
    <text evidence="1">Belongs to the HyuE racemase family.</text>
</comment>
<dbReference type="Proteomes" id="UP001169027">
    <property type="component" value="Unassembled WGS sequence"/>
</dbReference>
<accession>A0ABT8S3C0</accession>
<dbReference type="InterPro" id="IPR053714">
    <property type="entry name" value="Iso_Racemase_Enz_sf"/>
</dbReference>
<dbReference type="RefSeq" id="WP_301810001.1">
    <property type="nucleotide sequence ID" value="NZ_JAUJZH010000009.1"/>
</dbReference>
<dbReference type="Pfam" id="PF01177">
    <property type="entry name" value="Asp_Glu_race"/>
    <property type="match status" value="1"/>
</dbReference>
<proteinExistence type="inferred from homology"/>
<dbReference type="Gene3D" id="3.40.50.12500">
    <property type="match status" value="1"/>
</dbReference>
<dbReference type="PANTHER" id="PTHR28047:SF5">
    <property type="entry name" value="PROTEIN DCG1"/>
    <property type="match status" value="1"/>
</dbReference>
<reference evidence="2" key="1">
    <citation type="submission" date="2023-06" db="EMBL/GenBank/DDBJ databases">
        <authorList>
            <person name="Jiang Y."/>
            <person name="Liu Q."/>
        </authorList>
    </citation>
    <scope>NUCLEOTIDE SEQUENCE</scope>
    <source>
        <strain evidence="2">CGMCC 1.12090</strain>
    </source>
</reference>
<gene>
    <name evidence="2" type="ORF">Q2T77_14095</name>
</gene>
<evidence type="ECO:0000313" key="2">
    <source>
        <dbReference type="EMBL" id="MDO1533424.1"/>
    </source>
</evidence>
<dbReference type="EMBL" id="JAUKVY010000009">
    <property type="protein sequence ID" value="MDO1533424.1"/>
    <property type="molecule type" value="Genomic_DNA"/>
</dbReference>
<organism evidence="2 3">
    <name type="scientific">Variovorax ginsengisoli</name>
    <dbReference type="NCBI Taxonomy" id="363844"/>
    <lineage>
        <taxon>Bacteria</taxon>
        <taxon>Pseudomonadati</taxon>
        <taxon>Pseudomonadota</taxon>
        <taxon>Betaproteobacteria</taxon>
        <taxon>Burkholderiales</taxon>
        <taxon>Comamonadaceae</taxon>
        <taxon>Variovorax</taxon>
    </lineage>
</organism>